<dbReference type="InterPro" id="IPR052944">
    <property type="entry name" value="Sporulation_related"/>
</dbReference>
<feature type="domain" description="Uncharacterized protein TP-0789" evidence="2">
    <location>
        <begin position="74"/>
        <end position="256"/>
    </location>
</feature>
<gene>
    <name evidence="3" type="ORF">MJO52_04650</name>
</gene>
<dbReference type="Gene3D" id="2.50.20.10">
    <property type="entry name" value="Lipoprotein localisation LolA/LolB/LppX"/>
    <property type="match status" value="1"/>
</dbReference>
<dbReference type="Pfam" id="PF17131">
    <property type="entry name" value="LolA_like"/>
    <property type="match status" value="1"/>
</dbReference>
<dbReference type="RefSeq" id="WP_252084783.1">
    <property type="nucleotide sequence ID" value="NZ_CP092418.1"/>
</dbReference>
<accession>A0ABY4VDX8</accession>
<dbReference type="EMBL" id="CP092418">
    <property type="protein sequence ID" value="USD22424.1"/>
    <property type="molecule type" value="Genomic_DNA"/>
</dbReference>
<protein>
    <submittedName>
        <fullName evidence="3">Outer membrane lipoprotein-sorting protein</fullName>
    </submittedName>
</protein>
<dbReference type="PANTHER" id="PTHR37507">
    <property type="entry name" value="SPORULATION PROTEIN YDCC"/>
    <property type="match status" value="1"/>
</dbReference>
<name>A0ABY4VDX8_9GAMM</name>
<keyword evidence="4" id="KW-1185">Reference proteome</keyword>
<feature type="signal peptide" evidence="1">
    <location>
        <begin position="1"/>
        <end position="20"/>
    </location>
</feature>
<dbReference type="Proteomes" id="UP001055658">
    <property type="component" value="Chromosome"/>
</dbReference>
<reference evidence="3" key="1">
    <citation type="submission" date="2022-02" db="EMBL/GenBank/DDBJ databases">
        <title>Coral-associated bacteria.</title>
        <authorList>
            <person name="Tang K."/>
            <person name="Wang X."/>
        </authorList>
    </citation>
    <scope>NUCLEOTIDE SEQUENCE</scope>
    <source>
        <strain evidence="3">SCSIO 43006</strain>
    </source>
</reference>
<evidence type="ECO:0000259" key="2">
    <source>
        <dbReference type="Pfam" id="PF17131"/>
    </source>
</evidence>
<evidence type="ECO:0000256" key="1">
    <source>
        <dbReference type="SAM" id="SignalP"/>
    </source>
</evidence>
<dbReference type="PANTHER" id="PTHR37507:SF2">
    <property type="entry name" value="SPORULATION PROTEIN YDCC"/>
    <property type="match status" value="1"/>
</dbReference>
<organism evidence="3 4">
    <name type="scientific">Microbulbifer variabilis</name>
    <dbReference type="NCBI Taxonomy" id="266805"/>
    <lineage>
        <taxon>Bacteria</taxon>
        <taxon>Pseudomonadati</taxon>
        <taxon>Pseudomonadota</taxon>
        <taxon>Gammaproteobacteria</taxon>
        <taxon>Cellvibrionales</taxon>
        <taxon>Microbulbiferaceae</taxon>
        <taxon>Microbulbifer</taxon>
    </lineage>
</organism>
<dbReference type="InterPro" id="IPR033399">
    <property type="entry name" value="TP_0789-like"/>
</dbReference>
<dbReference type="CDD" id="cd16329">
    <property type="entry name" value="LolA_like"/>
    <property type="match status" value="1"/>
</dbReference>
<evidence type="ECO:0000313" key="3">
    <source>
        <dbReference type="EMBL" id="USD22424.1"/>
    </source>
</evidence>
<feature type="chain" id="PRO_5045661209" evidence="1">
    <location>
        <begin position="21"/>
        <end position="258"/>
    </location>
</feature>
<keyword evidence="3" id="KW-0449">Lipoprotein</keyword>
<keyword evidence="1" id="KW-0732">Signal</keyword>
<sequence>MIKNGILTCLLLLLASLAMANTEMGLEIAKERKVRDEGWRDSIATVSMLLKNALGETSSRELRVRTLEIEGDGDRGLTVFDEPRDVKGTAFLSYSHINSPDDQWLYLPRLKRVKRIASRNKSGPFMSSEFAYEDMTSFELKKYKFSYLREELIKGRETLVVEQIPTDEYSGYTRQVVWIDKDHYQPIRTEFYDRKGELLKTLHLEDYRQYLEQYWRAHVLTMINHQTGKSTVLTVHDLKFKVGLGEDDFNVATLKRIR</sequence>
<evidence type="ECO:0000313" key="4">
    <source>
        <dbReference type="Proteomes" id="UP001055658"/>
    </source>
</evidence>
<proteinExistence type="predicted"/>